<keyword evidence="2" id="KW-0732">Signal</keyword>
<comment type="caution">
    <text evidence="4">The sequence shown here is derived from an EMBL/GenBank/DDBJ whole genome shotgun (WGS) entry which is preliminary data.</text>
</comment>
<feature type="signal peptide" evidence="2">
    <location>
        <begin position="1"/>
        <end position="22"/>
    </location>
</feature>
<name>A0A8J6NDM2_9BACT</name>
<evidence type="ECO:0000259" key="3">
    <source>
        <dbReference type="Pfam" id="PF13441"/>
    </source>
</evidence>
<protein>
    <submittedName>
        <fullName evidence="4">Glycine zipper family protein</fullName>
    </submittedName>
</protein>
<accession>A0A8J6NDM2</accession>
<sequence length="161" mass="18495">MKKLLILTWLMIVSLMPANVMAGNAADGTVLGAMGGAALGQAIGRDTEGTLIGMALGSILGYAIGSDSERHVYVTGRAVAPVYPQHYEQPRYYSQPPMTVIVNKTVVRRPPPVRHVVWEKRHHPRMQREIHRHQYKAHNKKSHRREYARDRGYRYERRERW</sequence>
<dbReference type="GO" id="GO:0019867">
    <property type="term" value="C:outer membrane"/>
    <property type="evidence" value="ECO:0007669"/>
    <property type="project" value="InterPro"/>
</dbReference>
<proteinExistence type="predicted"/>
<dbReference type="AlphaFoldDB" id="A0A8J6NDM2"/>
<evidence type="ECO:0000256" key="2">
    <source>
        <dbReference type="SAM" id="SignalP"/>
    </source>
</evidence>
<organism evidence="4 5">
    <name type="scientific">Candidatus Desulfobia pelagia</name>
    <dbReference type="NCBI Taxonomy" id="2841692"/>
    <lineage>
        <taxon>Bacteria</taxon>
        <taxon>Pseudomonadati</taxon>
        <taxon>Thermodesulfobacteriota</taxon>
        <taxon>Desulfobulbia</taxon>
        <taxon>Desulfobulbales</taxon>
        <taxon>Desulfobulbaceae</taxon>
        <taxon>Candidatus Desulfobia</taxon>
    </lineage>
</organism>
<feature type="chain" id="PRO_5035233742" evidence="2">
    <location>
        <begin position="23"/>
        <end position="161"/>
    </location>
</feature>
<dbReference type="InterPro" id="IPR027367">
    <property type="entry name" value="Gly-zipper_YMGG"/>
</dbReference>
<evidence type="ECO:0000313" key="5">
    <source>
        <dbReference type="Proteomes" id="UP000614424"/>
    </source>
</evidence>
<reference evidence="4 5" key="1">
    <citation type="submission" date="2020-08" db="EMBL/GenBank/DDBJ databases">
        <title>Bridging the membrane lipid divide: bacteria of the FCB group superphylum have the potential to synthesize archaeal ether lipids.</title>
        <authorList>
            <person name="Villanueva L."/>
            <person name="Von Meijenfeldt F.A.B."/>
            <person name="Westbye A.B."/>
            <person name="Yadav S."/>
            <person name="Hopmans E.C."/>
            <person name="Dutilh B.E."/>
            <person name="Sinninghe Damste J.S."/>
        </authorList>
    </citation>
    <scope>NUCLEOTIDE SEQUENCE [LARGE SCALE GENOMIC DNA]</scope>
    <source>
        <strain evidence="4">NIOZ-UU47</strain>
    </source>
</reference>
<evidence type="ECO:0000313" key="4">
    <source>
        <dbReference type="EMBL" id="MBC8316768.1"/>
    </source>
</evidence>
<gene>
    <name evidence="4" type="ORF">H8E41_02610</name>
</gene>
<dbReference type="Proteomes" id="UP000614424">
    <property type="component" value="Unassembled WGS sequence"/>
</dbReference>
<evidence type="ECO:0000256" key="1">
    <source>
        <dbReference type="SAM" id="MobiDB-lite"/>
    </source>
</evidence>
<feature type="region of interest" description="Disordered" evidence="1">
    <location>
        <begin position="131"/>
        <end position="150"/>
    </location>
</feature>
<feature type="domain" description="YMGG-like Gly-zipper" evidence="3">
    <location>
        <begin position="24"/>
        <end position="66"/>
    </location>
</feature>
<dbReference type="EMBL" id="JACNJZ010000053">
    <property type="protein sequence ID" value="MBC8316768.1"/>
    <property type="molecule type" value="Genomic_DNA"/>
</dbReference>
<dbReference type="Pfam" id="PF13441">
    <property type="entry name" value="Gly-zipper_YMGG"/>
    <property type="match status" value="1"/>
</dbReference>
<feature type="compositionally biased region" description="Basic residues" evidence="1">
    <location>
        <begin position="131"/>
        <end position="144"/>
    </location>
</feature>